<dbReference type="GO" id="GO:0005542">
    <property type="term" value="F:folic acid binding"/>
    <property type="evidence" value="ECO:0007669"/>
    <property type="project" value="UniProtKB-UniRule"/>
</dbReference>
<keyword evidence="6" id="KW-0808">Transferase</keyword>
<dbReference type="NCBIfam" id="TIGR03317">
    <property type="entry name" value="ygfZ_signature"/>
    <property type="match status" value="1"/>
</dbReference>
<dbReference type="InterPro" id="IPR017703">
    <property type="entry name" value="YgfZ/GCV_T_CS"/>
</dbReference>
<reference evidence="6 7" key="1">
    <citation type="submission" date="2016-04" db="EMBL/GenBank/DDBJ databases">
        <title>ATOL: Assembling a taxonomically balanced genome-scale reconstruction of the evolutionary history of the Enterobacteriaceae.</title>
        <authorList>
            <person name="Plunkett G.III."/>
            <person name="Neeno-Eckwall E.C."/>
            <person name="Glasner J.D."/>
            <person name="Perna N.T."/>
        </authorList>
    </citation>
    <scope>NUCLEOTIDE SEQUENCE [LARGE SCALE GENOMIC DNA]</scope>
    <source>
        <strain evidence="6 7">ATCC 19692</strain>
    </source>
</reference>
<evidence type="ECO:0000256" key="2">
    <source>
        <dbReference type="ARBA" id="ARBA00022694"/>
    </source>
</evidence>
<organism evidence="6 7">
    <name type="scientific">Proteus myxofaciens ATCC 19692</name>
    <dbReference type="NCBI Taxonomy" id="1354337"/>
    <lineage>
        <taxon>Bacteria</taxon>
        <taxon>Pseudomonadati</taxon>
        <taxon>Pseudomonadota</taxon>
        <taxon>Gammaproteobacteria</taxon>
        <taxon>Enterobacterales</taxon>
        <taxon>Morganellaceae</taxon>
        <taxon>Proteus</taxon>
    </lineage>
</organism>
<name>A0A198GBY9_9GAMM</name>
<dbReference type="HAMAP" id="MF_01175">
    <property type="entry name" value="tRNA_modifying_YgfZ"/>
    <property type="match status" value="1"/>
</dbReference>
<gene>
    <name evidence="6" type="ORF">M983_0802</name>
</gene>
<dbReference type="Pfam" id="PF21130">
    <property type="entry name" value="YgfZ_barrel"/>
    <property type="match status" value="1"/>
</dbReference>
<keyword evidence="3 4" id="KW-0290">Folate-binding</keyword>
<dbReference type="InterPro" id="IPR029043">
    <property type="entry name" value="GcvT/YgfZ_C"/>
</dbReference>
<dbReference type="PATRIC" id="fig|1354337.4.peg.816"/>
<dbReference type="GO" id="GO:0008033">
    <property type="term" value="P:tRNA processing"/>
    <property type="evidence" value="ECO:0007669"/>
    <property type="project" value="UniProtKB-UniRule"/>
</dbReference>
<evidence type="ECO:0000256" key="3">
    <source>
        <dbReference type="ARBA" id="ARBA00022954"/>
    </source>
</evidence>
<dbReference type="AlphaFoldDB" id="A0A198GBY9"/>
<dbReference type="GO" id="GO:0009451">
    <property type="term" value="P:RNA modification"/>
    <property type="evidence" value="ECO:0007669"/>
    <property type="project" value="InterPro"/>
</dbReference>
<dbReference type="STRING" id="1354337.M983_0802"/>
<dbReference type="PANTHER" id="PTHR22602:SF0">
    <property type="entry name" value="TRANSFERASE CAF17, MITOCHONDRIAL-RELATED"/>
    <property type="match status" value="1"/>
</dbReference>
<keyword evidence="2 4" id="KW-0819">tRNA processing</keyword>
<evidence type="ECO:0000259" key="5">
    <source>
        <dbReference type="Pfam" id="PF21130"/>
    </source>
</evidence>
<dbReference type="SUPFAM" id="SSF101790">
    <property type="entry name" value="Aminomethyltransferase beta-barrel domain"/>
    <property type="match status" value="1"/>
</dbReference>
<dbReference type="GO" id="GO:0016226">
    <property type="term" value="P:iron-sulfur cluster assembly"/>
    <property type="evidence" value="ECO:0007669"/>
    <property type="project" value="TreeGrafter"/>
</dbReference>
<comment type="function">
    <text evidence="4">Folate-binding protein involved in regulating the level of ATP-DnaA and in the modification of some tRNAs. It is probably a key factor in regulatory networks that act via tRNA modification, such as initiation of chromosomal replication.</text>
</comment>
<feature type="binding site" evidence="4">
    <location>
        <position position="32"/>
    </location>
    <ligand>
        <name>folate</name>
        <dbReference type="ChEBI" id="CHEBI:62501"/>
    </ligand>
</feature>
<dbReference type="EMBL" id="LXEN01000036">
    <property type="protein sequence ID" value="OAT34952.1"/>
    <property type="molecule type" value="Genomic_DNA"/>
</dbReference>
<dbReference type="SUPFAM" id="SSF103025">
    <property type="entry name" value="Folate-binding domain"/>
    <property type="match status" value="1"/>
</dbReference>
<evidence type="ECO:0000313" key="7">
    <source>
        <dbReference type="Proteomes" id="UP000094023"/>
    </source>
</evidence>
<proteinExistence type="inferred from homology"/>
<sequence>MAGDVMTQNSIQAKRPHAAINLPLTLISLDEWSLITVIGADSEKYLQGQLTADINALPRNEHTLAAHCEAKGKMWSTLRIFHQTDGFAYILRKNVAEKQLAEIKKYAVFSKVTFTEKTNTVLLGLAGQGAAQALADYFPEIPRKANEVIHHENTSILQLPLPTERFLIITDEDTAKHLATTLNAQINDSEQWLSLEIEAGYPIIDTPNIEQFLPQATNLQALPLSICFKKGCYTGQEMVSRAKFRGANKRAMYLLAGGGETLPEIGGSIEWQLGEDKWRKTGTVLTAVRMSDNTLLAEVVMNKDMEADSVFRIQGDSASRLSIKPLPYSLEEE</sequence>
<protein>
    <recommendedName>
        <fullName evidence="4">tRNA-modifying protein YgfZ</fullName>
    </recommendedName>
</protein>
<dbReference type="Gene3D" id="3.30.70.1400">
    <property type="entry name" value="Aminomethyltransferase beta-barrel domains"/>
    <property type="match status" value="1"/>
</dbReference>
<dbReference type="PANTHER" id="PTHR22602">
    <property type="entry name" value="TRANSFERASE CAF17, MITOCHONDRIAL-RELATED"/>
    <property type="match status" value="1"/>
</dbReference>
<comment type="subcellular location">
    <subcellularLocation>
        <location evidence="4">Cytoplasm</location>
    </subcellularLocation>
</comment>
<dbReference type="FunFam" id="3.30.70.1400:FF:000002">
    <property type="entry name" value="tRNA-modifying protein YgfZ"/>
    <property type="match status" value="1"/>
</dbReference>
<evidence type="ECO:0000313" key="6">
    <source>
        <dbReference type="EMBL" id="OAT34952.1"/>
    </source>
</evidence>
<dbReference type="InterPro" id="IPR045179">
    <property type="entry name" value="YgfZ/GcvT"/>
</dbReference>
<accession>A0A198GBY9</accession>
<dbReference type="GO" id="GO:0005737">
    <property type="term" value="C:cytoplasm"/>
    <property type="evidence" value="ECO:0007669"/>
    <property type="project" value="UniProtKB-SubCell"/>
</dbReference>
<feature type="domain" description="tRNA-modifying protein YgfZ-like beta-barrel" evidence="5">
    <location>
        <begin position="248"/>
        <end position="316"/>
    </location>
</feature>
<dbReference type="Gene3D" id="3.30.70.1630">
    <property type="match status" value="1"/>
</dbReference>
<feature type="binding site" evidence="4">
    <location>
        <position position="192"/>
    </location>
    <ligand>
        <name>folate</name>
        <dbReference type="ChEBI" id="CHEBI:62501"/>
    </ligand>
</feature>
<keyword evidence="7" id="KW-1185">Reference proteome</keyword>
<dbReference type="Proteomes" id="UP000094023">
    <property type="component" value="Unassembled WGS sequence"/>
</dbReference>
<dbReference type="NCBIfam" id="NF007110">
    <property type="entry name" value="PRK09559.1"/>
    <property type="match status" value="1"/>
</dbReference>
<dbReference type="Gene3D" id="2.40.30.160">
    <property type="match status" value="1"/>
</dbReference>
<comment type="caution">
    <text evidence="6">The sequence shown here is derived from an EMBL/GenBank/DDBJ whole genome shotgun (WGS) entry which is preliminary data.</text>
</comment>
<dbReference type="InterPro" id="IPR023758">
    <property type="entry name" value="tRNA-modifying_YgfZ"/>
</dbReference>
<dbReference type="InterPro" id="IPR048451">
    <property type="entry name" value="YgfZ_barrel"/>
</dbReference>
<keyword evidence="1 4" id="KW-0963">Cytoplasm</keyword>
<comment type="similarity">
    <text evidence="4">Belongs to the tRNA-modifying YgfZ family.</text>
</comment>
<dbReference type="GO" id="GO:0016740">
    <property type="term" value="F:transferase activity"/>
    <property type="evidence" value="ECO:0007669"/>
    <property type="project" value="UniProtKB-KW"/>
</dbReference>
<evidence type="ECO:0000256" key="4">
    <source>
        <dbReference type="HAMAP-Rule" id="MF_01175"/>
    </source>
</evidence>
<evidence type="ECO:0000256" key="1">
    <source>
        <dbReference type="ARBA" id="ARBA00022490"/>
    </source>
</evidence>